<dbReference type="SUPFAM" id="SSF51215">
    <property type="entry name" value="Regulatory protein AraC"/>
    <property type="match status" value="1"/>
</dbReference>
<evidence type="ECO:0000259" key="4">
    <source>
        <dbReference type="PROSITE" id="PS01124"/>
    </source>
</evidence>
<dbReference type="GO" id="GO:0003700">
    <property type="term" value="F:DNA-binding transcription factor activity"/>
    <property type="evidence" value="ECO:0007669"/>
    <property type="project" value="InterPro"/>
</dbReference>
<dbReference type="InterPro" id="IPR018062">
    <property type="entry name" value="HTH_AraC-typ_CS"/>
</dbReference>
<dbReference type="AlphaFoldDB" id="A0A5C7AKY8"/>
<dbReference type="InterPro" id="IPR037923">
    <property type="entry name" value="HTH-like"/>
</dbReference>
<evidence type="ECO:0000313" key="6">
    <source>
        <dbReference type="Proteomes" id="UP000321790"/>
    </source>
</evidence>
<dbReference type="SMART" id="SM00342">
    <property type="entry name" value="HTH_ARAC"/>
    <property type="match status" value="1"/>
</dbReference>
<dbReference type="SUPFAM" id="SSF46689">
    <property type="entry name" value="Homeodomain-like"/>
    <property type="match status" value="2"/>
</dbReference>
<sequence>MQQNLHHIKLDLLHVGYAKLNQNWNYNNVISPFTRLFYVTTGNAKAYHNNIEFNLRPGFMYLIPSYTYNRYKCDKYHEQYYVGFFEETSNGLSIYNLKNFKYEVKASISDVQYFKRLMELNPDMAVTNSDPKAYVNQSLKESFQKKDNNTSYSKQLETHGILSVLLSRFIDANTTKHTTNTKTNFERVLIYITEHLHEELTVKSLANFCHLSTDHFSRVFLENFGIRPLKYIQTKRVERAQLLLLTTNNSLQQIATKVGFENTSYFSRVFKKTTNKTPNKFRKEQLNH</sequence>
<keyword evidence="6" id="KW-1185">Reference proteome</keyword>
<keyword evidence="2" id="KW-0238">DNA-binding</keyword>
<dbReference type="GO" id="GO:0043565">
    <property type="term" value="F:sequence-specific DNA binding"/>
    <property type="evidence" value="ECO:0007669"/>
    <property type="project" value="InterPro"/>
</dbReference>
<keyword evidence="3" id="KW-0804">Transcription</keyword>
<protein>
    <submittedName>
        <fullName evidence="5">Helix-turn-helix transcriptional regulator</fullName>
    </submittedName>
</protein>
<evidence type="ECO:0000256" key="3">
    <source>
        <dbReference type="ARBA" id="ARBA00023163"/>
    </source>
</evidence>
<dbReference type="Gene3D" id="1.10.10.60">
    <property type="entry name" value="Homeodomain-like"/>
    <property type="match status" value="2"/>
</dbReference>
<dbReference type="PANTHER" id="PTHR43280">
    <property type="entry name" value="ARAC-FAMILY TRANSCRIPTIONAL REGULATOR"/>
    <property type="match status" value="1"/>
</dbReference>
<dbReference type="InterPro" id="IPR009057">
    <property type="entry name" value="Homeodomain-like_sf"/>
</dbReference>
<dbReference type="RefSeq" id="WP_147137189.1">
    <property type="nucleotide sequence ID" value="NZ_VOSC01000030.1"/>
</dbReference>
<evidence type="ECO:0000256" key="2">
    <source>
        <dbReference type="ARBA" id="ARBA00023125"/>
    </source>
</evidence>
<organism evidence="5 6">
    <name type="scientific">Seonamhaeicola algicola</name>
    <dbReference type="NCBI Taxonomy" id="1719036"/>
    <lineage>
        <taxon>Bacteria</taxon>
        <taxon>Pseudomonadati</taxon>
        <taxon>Bacteroidota</taxon>
        <taxon>Flavobacteriia</taxon>
        <taxon>Flavobacteriales</taxon>
        <taxon>Flavobacteriaceae</taxon>
    </lineage>
</organism>
<proteinExistence type="predicted"/>
<dbReference type="Pfam" id="PF12833">
    <property type="entry name" value="HTH_18"/>
    <property type="match status" value="1"/>
</dbReference>
<dbReference type="InterPro" id="IPR020449">
    <property type="entry name" value="Tscrpt_reg_AraC-type_HTH"/>
</dbReference>
<keyword evidence="1" id="KW-0805">Transcription regulation</keyword>
<evidence type="ECO:0000256" key="1">
    <source>
        <dbReference type="ARBA" id="ARBA00023015"/>
    </source>
</evidence>
<dbReference type="PROSITE" id="PS01124">
    <property type="entry name" value="HTH_ARAC_FAMILY_2"/>
    <property type="match status" value="1"/>
</dbReference>
<feature type="domain" description="HTH araC/xylS-type" evidence="4">
    <location>
        <begin position="186"/>
        <end position="284"/>
    </location>
</feature>
<dbReference type="EMBL" id="VOSC01000030">
    <property type="protein sequence ID" value="TXE07235.1"/>
    <property type="molecule type" value="Genomic_DNA"/>
</dbReference>
<dbReference type="PRINTS" id="PR00032">
    <property type="entry name" value="HTHARAC"/>
</dbReference>
<evidence type="ECO:0000313" key="5">
    <source>
        <dbReference type="EMBL" id="TXE07235.1"/>
    </source>
</evidence>
<dbReference type="InterPro" id="IPR018060">
    <property type="entry name" value="HTH_AraC"/>
</dbReference>
<dbReference type="Proteomes" id="UP000321790">
    <property type="component" value="Unassembled WGS sequence"/>
</dbReference>
<dbReference type="OrthoDB" id="1007602at2"/>
<gene>
    <name evidence="5" type="ORF">FUA26_13520</name>
</gene>
<name>A0A5C7AKY8_9FLAO</name>
<comment type="caution">
    <text evidence="5">The sequence shown here is derived from an EMBL/GenBank/DDBJ whole genome shotgun (WGS) entry which is preliminary data.</text>
</comment>
<dbReference type="PROSITE" id="PS00041">
    <property type="entry name" value="HTH_ARAC_FAMILY_1"/>
    <property type="match status" value="1"/>
</dbReference>
<accession>A0A5C7AKY8</accession>
<dbReference type="PANTHER" id="PTHR43280:SF28">
    <property type="entry name" value="HTH-TYPE TRANSCRIPTIONAL ACTIVATOR RHAS"/>
    <property type="match status" value="1"/>
</dbReference>
<reference evidence="6" key="1">
    <citation type="submission" date="2019-08" db="EMBL/GenBank/DDBJ databases">
        <title>Seonamhaeicola sediminis sp. nov., isolated from marine sediment.</title>
        <authorList>
            <person name="Cao W.R."/>
        </authorList>
    </citation>
    <scope>NUCLEOTIDE SEQUENCE [LARGE SCALE GENOMIC DNA]</scope>
    <source>
        <strain evidence="6">Gy8</strain>
    </source>
</reference>